<dbReference type="PANTHER" id="PTHR32182">
    <property type="entry name" value="DNA REPLICATION AND REPAIR PROTEIN RECF"/>
    <property type="match status" value="1"/>
</dbReference>
<organism evidence="3 4">
    <name type="scientific">Arachnia propionica</name>
    <dbReference type="NCBI Taxonomy" id="1750"/>
    <lineage>
        <taxon>Bacteria</taxon>
        <taxon>Bacillati</taxon>
        <taxon>Actinomycetota</taxon>
        <taxon>Actinomycetes</taxon>
        <taxon>Propionibacteriales</taxon>
        <taxon>Propionibacteriaceae</taxon>
        <taxon>Arachnia</taxon>
    </lineage>
</organism>
<sequence length="384" mass="42298">MRITQVTAHNWRNFKNLSFSVGDRLLIVGPNASGKSNLLDLFRFLGDIARPGGGLSAAIARRGGLSKTRCLFARNNHKGELNIEVTLQDDDTTWHYELAIKGRSGGRNEPHVVRETVKRDGDILLERPDDHDEQDPDRLLQTHLEQISTNQSFRPIADHFTRTRYFHPVPQIIRNAQLAGIFDTKEFGSGMIAEMNATQTRTRDAWLKRMANALKAAVPNFTSLELRSDHAGQPHLVAGYRNWRSTPSEQNESEFSDGTLRLIGLLWAIVSAPSSGGTFLLEEPELSLNTAIVRKLPSLLARAQRSSAMQVLLSTHAPELLDDEGIHPAEILVLRVTDDGTVAQPLSDIDEAADEVAAGLPLSEITASLISPGDLSGLMTAVRK</sequence>
<accession>A0A3P1WVU1</accession>
<dbReference type="GO" id="GO:0016887">
    <property type="term" value="F:ATP hydrolysis activity"/>
    <property type="evidence" value="ECO:0007669"/>
    <property type="project" value="InterPro"/>
</dbReference>
<evidence type="ECO:0000313" key="3">
    <source>
        <dbReference type="EMBL" id="RRD48493.1"/>
    </source>
</evidence>
<dbReference type="GO" id="GO:0006302">
    <property type="term" value="P:double-strand break repair"/>
    <property type="evidence" value="ECO:0007669"/>
    <property type="project" value="TreeGrafter"/>
</dbReference>
<gene>
    <name evidence="3" type="ORF">EII35_12520</name>
</gene>
<comment type="caution">
    <text evidence="3">The sequence shown here is derived from an EMBL/GenBank/DDBJ whole genome shotgun (WGS) entry which is preliminary data.</text>
</comment>
<dbReference type="RefSeq" id="WP_125228804.1">
    <property type="nucleotide sequence ID" value="NZ_RQYT01000038.1"/>
</dbReference>
<dbReference type="InterPro" id="IPR014555">
    <property type="entry name" value="RecF-like"/>
</dbReference>
<proteinExistence type="predicted"/>
<dbReference type="InterPro" id="IPR003959">
    <property type="entry name" value="ATPase_AAA_core"/>
</dbReference>
<dbReference type="PIRSF" id="PIRSF029347">
    <property type="entry name" value="RecF"/>
    <property type="match status" value="1"/>
</dbReference>
<evidence type="ECO:0000256" key="1">
    <source>
        <dbReference type="ARBA" id="ARBA00023236"/>
    </source>
</evidence>
<reference evidence="3 4" key="1">
    <citation type="submission" date="2018-11" db="EMBL/GenBank/DDBJ databases">
        <title>Genomes From Bacteria Associated with the Canine Oral Cavity: a Test Case for Automated Genome-Based Taxonomic Assignment.</title>
        <authorList>
            <person name="Coil D.A."/>
            <person name="Jospin G."/>
            <person name="Darling A.E."/>
            <person name="Wallis C."/>
            <person name="Davis I.J."/>
            <person name="Harris S."/>
            <person name="Eisen J.A."/>
            <person name="Holcombe L.J."/>
            <person name="O'Flynn C."/>
        </authorList>
    </citation>
    <scope>NUCLEOTIDE SEQUENCE [LARGE SCALE GENOMIC DNA]</scope>
    <source>
        <strain evidence="3 4">OH2822_COT-296</strain>
    </source>
</reference>
<dbReference type="GO" id="GO:0009432">
    <property type="term" value="P:SOS response"/>
    <property type="evidence" value="ECO:0007669"/>
    <property type="project" value="UniProtKB-KW"/>
</dbReference>
<name>A0A3P1WVU1_9ACTN</name>
<dbReference type="AlphaFoldDB" id="A0A3P1WVU1"/>
<keyword evidence="1" id="KW-0227">DNA damage</keyword>
<keyword evidence="1" id="KW-0742">SOS response</keyword>
<protein>
    <submittedName>
        <fullName evidence="3">Chromosome segregation protein SMC</fullName>
    </submittedName>
</protein>
<dbReference type="EMBL" id="RQYT01000038">
    <property type="protein sequence ID" value="RRD48493.1"/>
    <property type="molecule type" value="Genomic_DNA"/>
</dbReference>
<dbReference type="Pfam" id="PF13304">
    <property type="entry name" value="AAA_21"/>
    <property type="match status" value="1"/>
</dbReference>
<dbReference type="OrthoDB" id="104167at2"/>
<dbReference type="GO" id="GO:0005524">
    <property type="term" value="F:ATP binding"/>
    <property type="evidence" value="ECO:0007669"/>
    <property type="project" value="InterPro"/>
</dbReference>
<dbReference type="GO" id="GO:0000731">
    <property type="term" value="P:DNA synthesis involved in DNA repair"/>
    <property type="evidence" value="ECO:0007669"/>
    <property type="project" value="TreeGrafter"/>
</dbReference>
<dbReference type="Gene3D" id="3.40.50.300">
    <property type="entry name" value="P-loop containing nucleotide triphosphate hydrolases"/>
    <property type="match status" value="1"/>
</dbReference>
<feature type="domain" description="ATPase AAA-type core" evidence="2">
    <location>
        <begin position="27"/>
        <end position="322"/>
    </location>
</feature>
<dbReference type="Proteomes" id="UP000280935">
    <property type="component" value="Unassembled WGS sequence"/>
</dbReference>
<dbReference type="SUPFAM" id="SSF52540">
    <property type="entry name" value="P-loop containing nucleoside triphosphate hydrolases"/>
    <property type="match status" value="1"/>
</dbReference>
<evidence type="ECO:0000259" key="2">
    <source>
        <dbReference type="Pfam" id="PF13304"/>
    </source>
</evidence>
<evidence type="ECO:0000313" key="4">
    <source>
        <dbReference type="Proteomes" id="UP000280935"/>
    </source>
</evidence>
<dbReference type="PANTHER" id="PTHR32182:SF22">
    <property type="entry name" value="ATP-DEPENDENT ENDONUCLEASE, OLD FAMILY-RELATED"/>
    <property type="match status" value="1"/>
</dbReference>
<dbReference type="InterPro" id="IPR027417">
    <property type="entry name" value="P-loop_NTPase"/>
</dbReference>